<dbReference type="Proteomes" id="UP000430146">
    <property type="component" value="Unassembled WGS sequence"/>
</dbReference>
<evidence type="ECO:0000313" key="1">
    <source>
        <dbReference type="EMBL" id="CAA0122775.1"/>
    </source>
</evidence>
<accession>A0A5S9QVZ1</accession>
<gene>
    <name evidence="1" type="ORF">AELLOGFF_04513</name>
</gene>
<keyword evidence="2" id="KW-1185">Reference proteome</keyword>
<dbReference type="RefSeq" id="WP_159231105.1">
    <property type="nucleotide sequence ID" value="NZ_CACSIP010000020.1"/>
</dbReference>
<dbReference type="InterPro" id="IPR011008">
    <property type="entry name" value="Dimeric_a/b-barrel"/>
</dbReference>
<dbReference type="Gene3D" id="3.30.70.100">
    <property type="match status" value="1"/>
</dbReference>
<proteinExistence type="predicted"/>
<protein>
    <recommendedName>
        <fullName evidence="3">Mono-oxygenase ydhR</fullName>
    </recommendedName>
</protein>
<dbReference type="InterPro" id="IPR014910">
    <property type="entry name" value="YdhR"/>
</dbReference>
<dbReference type="OrthoDB" id="1440627at2"/>
<dbReference type="EMBL" id="CACSIP010000020">
    <property type="protein sequence ID" value="CAA0122775.1"/>
    <property type="molecule type" value="Genomic_DNA"/>
</dbReference>
<dbReference type="AlphaFoldDB" id="A0A5S9QVZ1"/>
<sequence length="136" mass="14429">MYVRIVTFALADLSPEAYTAHAEQIADAFTCWPGLLTKVWLADPADNTYGGVYFFESRDAAQASRGTAVFAGLLDSPHFEDLSIREFDVLDGPTAVTAGRLQAGGELGALADGALGVQFGRDGRAADDVRNDVTCP</sequence>
<reference evidence="1 2" key="1">
    <citation type="submission" date="2019-11" db="EMBL/GenBank/DDBJ databases">
        <authorList>
            <person name="Holert J."/>
        </authorList>
    </citation>
    <scope>NUCLEOTIDE SEQUENCE [LARGE SCALE GENOMIC DNA]</scope>
    <source>
        <strain evidence="1">BC8_1</strain>
    </source>
</reference>
<organism evidence="1 2">
    <name type="scientific">Mycolicibacterium vanbaalenii</name>
    <name type="common">Mycobacterium vanbaalenii</name>
    <dbReference type="NCBI Taxonomy" id="110539"/>
    <lineage>
        <taxon>Bacteria</taxon>
        <taxon>Bacillati</taxon>
        <taxon>Actinomycetota</taxon>
        <taxon>Actinomycetes</taxon>
        <taxon>Mycobacteriales</taxon>
        <taxon>Mycobacteriaceae</taxon>
        <taxon>Mycolicibacterium</taxon>
    </lineage>
</organism>
<evidence type="ECO:0008006" key="3">
    <source>
        <dbReference type="Google" id="ProtNLM"/>
    </source>
</evidence>
<name>A0A5S9QVZ1_MYCVN</name>
<dbReference type="Pfam" id="PF08803">
    <property type="entry name" value="ydhR"/>
    <property type="match status" value="1"/>
</dbReference>
<dbReference type="SUPFAM" id="SSF54909">
    <property type="entry name" value="Dimeric alpha+beta barrel"/>
    <property type="match status" value="1"/>
</dbReference>
<evidence type="ECO:0000313" key="2">
    <source>
        <dbReference type="Proteomes" id="UP000430146"/>
    </source>
</evidence>